<name>A0ABV6CD95_9GAMM</name>
<accession>A0ABV6CD95</accession>
<dbReference type="PANTHER" id="PTHR30047">
    <property type="entry name" value="HIGH-AFFINITY CHOLINE TRANSPORT PROTEIN-RELATED"/>
    <property type="match status" value="1"/>
</dbReference>
<feature type="transmembrane region" description="Helical" evidence="8">
    <location>
        <begin position="12"/>
        <end position="36"/>
    </location>
</feature>
<evidence type="ECO:0000256" key="8">
    <source>
        <dbReference type="SAM" id="Phobius"/>
    </source>
</evidence>
<feature type="transmembrane region" description="Helical" evidence="8">
    <location>
        <begin position="410"/>
        <end position="438"/>
    </location>
</feature>
<evidence type="ECO:0000256" key="6">
    <source>
        <dbReference type="ARBA" id="ARBA00022989"/>
    </source>
</evidence>
<feature type="transmembrane region" description="Helical" evidence="8">
    <location>
        <begin position="352"/>
        <end position="375"/>
    </location>
</feature>
<feature type="transmembrane region" description="Helical" evidence="8">
    <location>
        <begin position="478"/>
        <end position="496"/>
    </location>
</feature>
<evidence type="ECO:0000256" key="2">
    <source>
        <dbReference type="ARBA" id="ARBA00005658"/>
    </source>
</evidence>
<dbReference type="InterPro" id="IPR000060">
    <property type="entry name" value="BCCT_transptr"/>
</dbReference>
<feature type="transmembrane region" description="Helical" evidence="8">
    <location>
        <begin position="96"/>
        <end position="117"/>
    </location>
</feature>
<evidence type="ECO:0000256" key="1">
    <source>
        <dbReference type="ARBA" id="ARBA00004651"/>
    </source>
</evidence>
<sequence length="659" mass="73899">MSEQLTPTKPSLLKVNWQVFISAITIIFLLVGMSFWQPEKMKNTFEDLQSWLISDVGWFYVFTVAVIFFTTIVLGISRLGDIKLGLDHESPDYGNFTWFAMLFSTGMGIGLMFFGVAEPLMHFVSPPLGEGGQITDAQEALKLTYFHWGLHGWAIYAMVAIILAFFSFRHGLPLSLRSALYPLIKDKIYGPIGNAIDTFALLGTVFGVATSLGFGVLQINSGLNYLFDIPVDRTVQIILIIFATSLATLSVTTGLDKGIKILSQTNLFFAIILMILILLLGPTIYLLKAFLQNAGAYFSDIVYKSFNLYAYQPTDWIGGWTLFYWGWWLSWSPFVGLFIARISKGRSIREFVFGVLFVPAGFTFLWMTVFGNSAINIVQSDALSNLAEIAKTNTPIVLFEFLQYYPMSTFLSFLSLVLIIVFFVTSADSGALVIDMLASGGKTDTPAYQRAFWSITVGIIAIALLLAGGLAALQAATVASAFPFTFILLISMWGLVKALRIDHTKKMIAQQSLNTSGNISSTNMNWQKRMRNLMIYPRRTHIERFLNEVLKLSFDTVCEEFTRQGVATTIESGEENSLKLTVSHGSEIDFVYEVKPIAYLKPDFASTEDDSENAKYFRAEVFLKEGGQNYDIMGWTSQDVINDIVEQYERHLHFLHVLR</sequence>
<reference evidence="9 10" key="1">
    <citation type="submission" date="2024-09" db="EMBL/GenBank/DDBJ databases">
        <authorList>
            <person name="Sun Q."/>
            <person name="Mori K."/>
        </authorList>
    </citation>
    <scope>NUCLEOTIDE SEQUENCE [LARGE SCALE GENOMIC DNA]</scope>
    <source>
        <strain evidence="9 10">CCM 8545</strain>
    </source>
</reference>
<feature type="transmembrane region" description="Helical" evidence="8">
    <location>
        <begin position="237"/>
        <end position="255"/>
    </location>
</feature>
<organism evidence="9 10">
    <name type="scientific">Thorsellia kenyensis</name>
    <dbReference type="NCBI Taxonomy" id="1549888"/>
    <lineage>
        <taxon>Bacteria</taxon>
        <taxon>Pseudomonadati</taxon>
        <taxon>Pseudomonadota</taxon>
        <taxon>Gammaproteobacteria</taxon>
        <taxon>Enterobacterales</taxon>
        <taxon>Thorselliaceae</taxon>
        <taxon>Thorsellia</taxon>
    </lineage>
</organism>
<evidence type="ECO:0000256" key="7">
    <source>
        <dbReference type="ARBA" id="ARBA00023136"/>
    </source>
</evidence>
<keyword evidence="4" id="KW-1003">Cell membrane</keyword>
<feature type="transmembrane region" description="Helical" evidence="8">
    <location>
        <begin position="322"/>
        <end position="340"/>
    </location>
</feature>
<dbReference type="RefSeq" id="WP_385878284.1">
    <property type="nucleotide sequence ID" value="NZ_JBHLXE010000111.1"/>
</dbReference>
<feature type="transmembrane region" description="Helical" evidence="8">
    <location>
        <begin position="56"/>
        <end position="76"/>
    </location>
</feature>
<feature type="transmembrane region" description="Helical" evidence="8">
    <location>
        <begin position="153"/>
        <end position="172"/>
    </location>
</feature>
<proteinExistence type="inferred from homology"/>
<keyword evidence="3" id="KW-0813">Transport</keyword>
<comment type="subcellular location">
    <subcellularLocation>
        <location evidence="1">Cell membrane</location>
        <topology evidence="1">Multi-pass membrane protein</topology>
    </subcellularLocation>
</comment>
<dbReference type="EMBL" id="JBHLXE010000111">
    <property type="protein sequence ID" value="MFC0180969.1"/>
    <property type="molecule type" value="Genomic_DNA"/>
</dbReference>
<dbReference type="PANTHER" id="PTHR30047:SF7">
    <property type="entry name" value="HIGH-AFFINITY CHOLINE TRANSPORT PROTEIN"/>
    <property type="match status" value="1"/>
</dbReference>
<dbReference type="Proteomes" id="UP001589758">
    <property type="component" value="Unassembled WGS sequence"/>
</dbReference>
<keyword evidence="6 8" id="KW-1133">Transmembrane helix</keyword>
<dbReference type="PROSITE" id="PS01303">
    <property type="entry name" value="BCCT"/>
    <property type="match status" value="1"/>
</dbReference>
<comment type="similarity">
    <text evidence="2">Belongs to the BCCT transporter (TC 2.A.15) family.</text>
</comment>
<evidence type="ECO:0000313" key="9">
    <source>
        <dbReference type="EMBL" id="MFC0180969.1"/>
    </source>
</evidence>
<keyword evidence="7 8" id="KW-0472">Membrane</keyword>
<comment type="caution">
    <text evidence="9">The sequence shown here is derived from an EMBL/GenBank/DDBJ whole genome shotgun (WGS) entry which is preliminary data.</text>
</comment>
<evidence type="ECO:0000256" key="4">
    <source>
        <dbReference type="ARBA" id="ARBA00022475"/>
    </source>
</evidence>
<evidence type="ECO:0000313" key="10">
    <source>
        <dbReference type="Proteomes" id="UP001589758"/>
    </source>
</evidence>
<dbReference type="Pfam" id="PF02028">
    <property type="entry name" value="BCCT"/>
    <property type="match status" value="1"/>
</dbReference>
<evidence type="ECO:0000256" key="3">
    <source>
        <dbReference type="ARBA" id="ARBA00022448"/>
    </source>
</evidence>
<keyword evidence="10" id="KW-1185">Reference proteome</keyword>
<dbReference type="InterPro" id="IPR018093">
    <property type="entry name" value="BCCT_CS"/>
</dbReference>
<protein>
    <submittedName>
        <fullName evidence="9">BCCT family transporter</fullName>
    </submittedName>
</protein>
<dbReference type="NCBIfam" id="TIGR00842">
    <property type="entry name" value="bcct"/>
    <property type="match status" value="1"/>
</dbReference>
<keyword evidence="5 8" id="KW-0812">Transmembrane</keyword>
<gene>
    <name evidence="9" type="ORF">ACFFIT_12890</name>
</gene>
<evidence type="ECO:0000256" key="5">
    <source>
        <dbReference type="ARBA" id="ARBA00022692"/>
    </source>
</evidence>
<feature type="transmembrane region" description="Helical" evidence="8">
    <location>
        <begin position="192"/>
        <end position="217"/>
    </location>
</feature>
<feature type="transmembrane region" description="Helical" evidence="8">
    <location>
        <begin position="267"/>
        <end position="287"/>
    </location>
</feature>
<feature type="transmembrane region" description="Helical" evidence="8">
    <location>
        <begin position="450"/>
        <end position="472"/>
    </location>
</feature>